<name>A0A6G0XH71_9STRA</name>
<evidence type="ECO:0000313" key="2">
    <source>
        <dbReference type="Proteomes" id="UP000481153"/>
    </source>
</evidence>
<dbReference type="Proteomes" id="UP000481153">
    <property type="component" value="Unassembled WGS sequence"/>
</dbReference>
<accession>A0A6G0XH71</accession>
<sequence>MEAVDIDKLLGDGSICFEGPKRTTTMTTSPSTTSSSGLYDWCDVATSVQRKTYSRKITAATSSSCKTLKKAKKQALLPTRTTFRQQHEAMQRRHGLTGCRFEPRSTAVSTAFAPQLPRLV</sequence>
<evidence type="ECO:0000313" key="1">
    <source>
        <dbReference type="EMBL" id="KAF0739623.1"/>
    </source>
</evidence>
<organism evidence="1 2">
    <name type="scientific">Aphanomyces euteiches</name>
    <dbReference type="NCBI Taxonomy" id="100861"/>
    <lineage>
        <taxon>Eukaryota</taxon>
        <taxon>Sar</taxon>
        <taxon>Stramenopiles</taxon>
        <taxon>Oomycota</taxon>
        <taxon>Saprolegniomycetes</taxon>
        <taxon>Saprolegniales</taxon>
        <taxon>Verrucalvaceae</taxon>
        <taxon>Aphanomyces</taxon>
    </lineage>
</organism>
<dbReference type="AlphaFoldDB" id="A0A6G0XH71"/>
<gene>
    <name evidence="1" type="ORF">Ae201684_004797</name>
</gene>
<comment type="caution">
    <text evidence="1">The sequence shown here is derived from an EMBL/GenBank/DDBJ whole genome shotgun (WGS) entry which is preliminary data.</text>
</comment>
<keyword evidence="2" id="KW-1185">Reference proteome</keyword>
<protein>
    <submittedName>
        <fullName evidence="1">Uncharacterized protein</fullName>
    </submittedName>
</protein>
<proteinExistence type="predicted"/>
<reference evidence="1 2" key="1">
    <citation type="submission" date="2019-07" db="EMBL/GenBank/DDBJ databases">
        <title>Genomics analysis of Aphanomyces spp. identifies a new class of oomycete effector associated with host adaptation.</title>
        <authorList>
            <person name="Gaulin E."/>
        </authorList>
    </citation>
    <scope>NUCLEOTIDE SEQUENCE [LARGE SCALE GENOMIC DNA]</scope>
    <source>
        <strain evidence="1 2">ATCC 201684</strain>
    </source>
</reference>
<dbReference type="EMBL" id="VJMJ01000063">
    <property type="protein sequence ID" value="KAF0739623.1"/>
    <property type="molecule type" value="Genomic_DNA"/>
</dbReference>
<dbReference type="VEuPathDB" id="FungiDB:AeMF1_004196"/>